<sequence length="36" mass="4140">MLLNPAIKKRNSKSDLKGTEVCHLYQFNITSYPTNN</sequence>
<accession>A0A2P2NAX9</accession>
<evidence type="ECO:0000313" key="1">
    <source>
        <dbReference type="EMBL" id="MBX39618.1"/>
    </source>
</evidence>
<organism evidence="1">
    <name type="scientific">Rhizophora mucronata</name>
    <name type="common">Asiatic mangrove</name>
    <dbReference type="NCBI Taxonomy" id="61149"/>
    <lineage>
        <taxon>Eukaryota</taxon>
        <taxon>Viridiplantae</taxon>
        <taxon>Streptophyta</taxon>
        <taxon>Embryophyta</taxon>
        <taxon>Tracheophyta</taxon>
        <taxon>Spermatophyta</taxon>
        <taxon>Magnoliopsida</taxon>
        <taxon>eudicotyledons</taxon>
        <taxon>Gunneridae</taxon>
        <taxon>Pentapetalae</taxon>
        <taxon>rosids</taxon>
        <taxon>fabids</taxon>
        <taxon>Malpighiales</taxon>
        <taxon>Rhizophoraceae</taxon>
        <taxon>Rhizophora</taxon>
    </lineage>
</organism>
<reference evidence="1" key="1">
    <citation type="submission" date="2018-02" db="EMBL/GenBank/DDBJ databases">
        <title>Rhizophora mucronata_Transcriptome.</title>
        <authorList>
            <person name="Meera S.P."/>
            <person name="Sreeshan A."/>
            <person name="Augustine A."/>
        </authorList>
    </citation>
    <scope>NUCLEOTIDE SEQUENCE</scope>
    <source>
        <tissue evidence="1">Leaf</tissue>
    </source>
</reference>
<protein>
    <submittedName>
        <fullName evidence="1">Uncharacterized protein</fullName>
    </submittedName>
</protein>
<proteinExistence type="predicted"/>
<name>A0A2P2NAX9_RHIMU</name>
<dbReference type="EMBL" id="GGEC01059134">
    <property type="protein sequence ID" value="MBX39618.1"/>
    <property type="molecule type" value="Transcribed_RNA"/>
</dbReference>
<dbReference type="AlphaFoldDB" id="A0A2P2NAX9"/>